<comment type="caution">
    <text evidence="1">The sequence shown here is derived from an EMBL/GenBank/DDBJ whole genome shotgun (WGS) entry which is preliminary data.</text>
</comment>
<evidence type="ECO:0000313" key="1">
    <source>
        <dbReference type="EMBL" id="MCL6285442.1"/>
    </source>
</evidence>
<name>A0ABT0Q6K4_9RHOB</name>
<keyword evidence="2" id="KW-1185">Reference proteome</keyword>
<dbReference type="EMBL" id="JAMFMB010000028">
    <property type="protein sequence ID" value="MCL6285442.1"/>
    <property type="molecule type" value="Genomic_DNA"/>
</dbReference>
<dbReference type="Proteomes" id="UP001203880">
    <property type="component" value="Unassembled WGS sequence"/>
</dbReference>
<reference evidence="1" key="1">
    <citation type="submission" date="2022-05" db="EMBL/GenBank/DDBJ databases">
        <authorList>
            <person name="Park J.-S."/>
        </authorList>
    </citation>
    <scope>NUCLEOTIDE SEQUENCE</scope>
    <source>
        <strain evidence="1">2012CJ41-6</strain>
    </source>
</reference>
<accession>A0ABT0Q6K4</accession>
<gene>
    <name evidence="1" type="ORF">M3P21_18085</name>
</gene>
<sequence>MLWNNKVADAVQKRTHDLLDIVKAGQDARLKGLTLDDNPYCILSERPFMFMWDKGWKAEDWAQATNPERTLEPVAPKVTH</sequence>
<dbReference type="RefSeq" id="WP_249712236.1">
    <property type="nucleotide sequence ID" value="NZ_JAMFMB010000028.1"/>
</dbReference>
<organism evidence="1 2">
    <name type="scientific">Ruegeria spongiae</name>
    <dbReference type="NCBI Taxonomy" id="2942209"/>
    <lineage>
        <taxon>Bacteria</taxon>
        <taxon>Pseudomonadati</taxon>
        <taxon>Pseudomonadota</taxon>
        <taxon>Alphaproteobacteria</taxon>
        <taxon>Rhodobacterales</taxon>
        <taxon>Roseobacteraceae</taxon>
        <taxon>Ruegeria</taxon>
    </lineage>
</organism>
<evidence type="ECO:0000313" key="2">
    <source>
        <dbReference type="Proteomes" id="UP001203880"/>
    </source>
</evidence>
<proteinExistence type="predicted"/>
<protein>
    <submittedName>
        <fullName evidence="1">Uncharacterized protein</fullName>
    </submittedName>
</protein>